<dbReference type="Gene3D" id="3.40.50.12660">
    <property type="match status" value="2"/>
</dbReference>
<dbReference type="InterPro" id="IPR011600">
    <property type="entry name" value="Pept_C14_caspase"/>
</dbReference>
<dbReference type="EMBL" id="JBAMMX010000004">
    <property type="protein sequence ID" value="KAK6942062.1"/>
    <property type="molecule type" value="Genomic_DNA"/>
</dbReference>
<dbReference type="Pfam" id="PF00656">
    <property type="entry name" value="Peptidase_C14"/>
    <property type="match status" value="1"/>
</dbReference>
<protein>
    <recommendedName>
        <fullName evidence="2">Peptidase C14 caspase domain-containing protein</fullName>
    </recommendedName>
</protein>
<dbReference type="GO" id="GO:0005737">
    <property type="term" value="C:cytoplasm"/>
    <property type="evidence" value="ECO:0007669"/>
    <property type="project" value="TreeGrafter"/>
</dbReference>
<evidence type="ECO:0000313" key="3">
    <source>
        <dbReference type="EMBL" id="KAK6942062.1"/>
    </source>
</evidence>
<evidence type="ECO:0000256" key="1">
    <source>
        <dbReference type="ARBA" id="ARBA00009005"/>
    </source>
</evidence>
<dbReference type="SUPFAM" id="SSF52129">
    <property type="entry name" value="Caspase-like"/>
    <property type="match status" value="1"/>
</dbReference>
<gene>
    <name evidence="3" type="ORF">RJ641_027439</name>
</gene>
<dbReference type="PANTHER" id="PTHR48104">
    <property type="entry name" value="METACASPASE-4"/>
    <property type="match status" value="1"/>
</dbReference>
<feature type="non-terminal residue" evidence="3">
    <location>
        <position position="1"/>
    </location>
</feature>
<evidence type="ECO:0000259" key="2">
    <source>
        <dbReference type="Pfam" id="PF00656"/>
    </source>
</evidence>
<dbReference type="InterPro" id="IPR029030">
    <property type="entry name" value="Caspase-like_dom_sf"/>
</dbReference>
<dbReference type="Proteomes" id="UP001370490">
    <property type="component" value="Unassembled WGS sequence"/>
</dbReference>
<feature type="domain" description="Peptidase C14 caspase" evidence="2">
    <location>
        <begin position="5"/>
        <end position="299"/>
    </location>
</feature>
<organism evidence="3 4">
    <name type="scientific">Dillenia turbinata</name>
    <dbReference type="NCBI Taxonomy" id="194707"/>
    <lineage>
        <taxon>Eukaryota</taxon>
        <taxon>Viridiplantae</taxon>
        <taxon>Streptophyta</taxon>
        <taxon>Embryophyta</taxon>
        <taxon>Tracheophyta</taxon>
        <taxon>Spermatophyta</taxon>
        <taxon>Magnoliopsida</taxon>
        <taxon>eudicotyledons</taxon>
        <taxon>Gunneridae</taxon>
        <taxon>Pentapetalae</taxon>
        <taxon>Dilleniales</taxon>
        <taxon>Dilleniaceae</taxon>
        <taxon>Dillenia</taxon>
    </lineage>
</organism>
<dbReference type="PANTHER" id="PTHR48104:SF7">
    <property type="entry name" value="METACASPASE-9"/>
    <property type="match status" value="1"/>
</dbReference>
<dbReference type="GO" id="GO:0004197">
    <property type="term" value="F:cysteine-type endopeptidase activity"/>
    <property type="evidence" value="ECO:0007669"/>
    <property type="project" value="InterPro"/>
</dbReference>
<sequence length="314" mass="34595">IERMKRLAVLVGCNYPNTKNELKGCINDAKAIRDLLIHRFGFSPGNIELLTDEPGRIPETMPTGANIKQALKRMVDRAEPGDVLFFHYSGHGTLIPSLKPIHPFRQDEAIVPCDFNLITDVDFRQLINNVPKGATFTILSDSCHSGGLIDKEKEQIGPSSTPMRGISCQHDLTPKTIPLESIIQHLSTNTGVNTSDVATHLLYLFGELASLSFLLPHHEQNLVKSDMGILLSGCQKDETSSDVIPNGREAAYGAFSNAIQTVVKEHGVDLSNRQLVMLARKVLKEEMFAQHPCLYCSDANADATFLGPPHKFDI</sequence>
<dbReference type="GO" id="GO:0006508">
    <property type="term" value="P:proteolysis"/>
    <property type="evidence" value="ECO:0007669"/>
    <property type="project" value="InterPro"/>
</dbReference>
<proteinExistence type="inferred from homology"/>
<accession>A0AAN8ZLM0</accession>
<dbReference type="InterPro" id="IPR050452">
    <property type="entry name" value="Metacaspase"/>
</dbReference>
<dbReference type="AlphaFoldDB" id="A0AAN8ZLM0"/>
<name>A0AAN8ZLM0_9MAGN</name>
<keyword evidence="4" id="KW-1185">Reference proteome</keyword>
<reference evidence="3 4" key="1">
    <citation type="submission" date="2023-12" db="EMBL/GenBank/DDBJ databases">
        <title>A high-quality genome assembly for Dillenia turbinata (Dilleniales).</title>
        <authorList>
            <person name="Chanderbali A."/>
        </authorList>
    </citation>
    <scope>NUCLEOTIDE SEQUENCE [LARGE SCALE GENOMIC DNA]</scope>
    <source>
        <strain evidence="3">LSX21</strain>
        <tissue evidence="3">Leaf</tissue>
    </source>
</reference>
<comment type="similarity">
    <text evidence="1">Belongs to the peptidase C14B family.</text>
</comment>
<comment type="caution">
    <text evidence="3">The sequence shown here is derived from an EMBL/GenBank/DDBJ whole genome shotgun (WGS) entry which is preliminary data.</text>
</comment>
<evidence type="ECO:0000313" key="4">
    <source>
        <dbReference type="Proteomes" id="UP001370490"/>
    </source>
</evidence>